<dbReference type="Gene3D" id="1.10.10.10">
    <property type="entry name" value="Winged helix-like DNA-binding domain superfamily/Winged helix DNA-binding domain"/>
    <property type="match status" value="1"/>
</dbReference>
<dbReference type="InterPro" id="IPR001034">
    <property type="entry name" value="DeoR_HTH"/>
</dbReference>
<dbReference type="AlphaFoldDB" id="A0A840SUG2"/>
<dbReference type="PANTHER" id="PTHR30363:SF44">
    <property type="entry name" value="AGA OPERON TRANSCRIPTIONAL REPRESSOR-RELATED"/>
    <property type="match status" value="1"/>
</dbReference>
<dbReference type="InterPro" id="IPR037171">
    <property type="entry name" value="NagB/RpiA_transferase-like"/>
</dbReference>
<dbReference type="PROSITE" id="PS51000">
    <property type="entry name" value="HTH_DEOR_2"/>
    <property type="match status" value="1"/>
</dbReference>
<keyword evidence="3" id="KW-0804">Transcription</keyword>
<evidence type="ECO:0000256" key="2">
    <source>
        <dbReference type="ARBA" id="ARBA00023125"/>
    </source>
</evidence>
<name>A0A840SUG2_9RHOB</name>
<proteinExistence type="predicted"/>
<dbReference type="PRINTS" id="PR00037">
    <property type="entry name" value="HTHLACR"/>
</dbReference>
<dbReference type="RefSeq" id="WP_184150214.1">
    <property type="nucleotide sequence ID" value="NZ_JACHFM010000002.1"/>
</dbReference>
<evidence type="ECO:0000256" key="3">
    <source>
        <dbReference type="ARBA" id="ARBA00023163"/>
    </source>
</evidence>
<dbReference type="Pfam" id="PF08220">
    <property type="entry name" value="HTH_DeoR"/>
    <property type="match status" value="1"/>
</dbReference>
<dbReference type="SUPFAM" id="SSF100950">
    <property type="entry name" value="NagB/RpiA/CoA transferase-like"/>
    <property type="match status" value="1"/>
</dbReference>
<dbReference type="GO" id="GO:0003700">
    <property type="term" value="F:DNA-binding transcription factor activity"/>
    <property type="evidence" value="ECO:0007669"/>
    <property type="project" value="InterPro"/>
</dbReference>
<dbReference type="Pfam" id="PF00455">
    <property type="entry name" value="DeoRC"/>
    <property type="match status" value="1"/>
</dbReference>
<comment type="caution">
    <text evidence="5">The sequence shown here is derived from an EMBL/GenBank/DDBJ whole genome shotgun (WGS) entry which is preliminary data.</text>
</comment>
<dbReference type="Proteomes" id="UP000549457">
    <property type="component" value="Unassembled WGS sequence"/>
</dbReference>
<dbReference type="SUPFAM" id="SSF46785">
    <property type="entry name" value="Winged helix' DNA-binding domain"/>
    <property type="match status" value="1"/>
</dbReference>
<dbReference type="InterPro" id="IPR036390">
    <property type="entry name" value="WH_DNA-bd_sf"/>
</dbReference>
<protein>
    <submittedName>
        <fullName evidence="5">DeoR family galactitol utilization operon repressor/DeoR family fructose operon transcriptional repressor</fullName>
    </submittedName>
</protein>
<dbReference type="SMART" id="SM00420">
    <property type="entry name" value="HTH_DEOR"/>
    <property type="match status" value="1"/>
</dbReference>
<feature type="domain" description="HTH deoR-type" evidence="4">
    <location>
        <begin position="15"/>
        <end position="70"/>
    </location>
</feature>
<dbReference type="GO" id="GO:0003677">
    <property type="term" value="F:DNA binding"/>
    <property type="evidence" value="ECO:0007669"/>
    <property type="project" value="UniProtKB-KW"/>
</dbReference>
<accession>A0A840SUG2</accession>
<dbReference type="InterPro" id="IPR014036">
    <property type="entry name" value="DeoR-like_C"/>
</dbReference>
<dbReference type="EMBL" id="JACHFM010000002">
    <property type="protein sequence ID" value="MBB5222782.1"/>
    <property type="molecule type" value="Genomic_DNA"/>
</dbReference>
<dbReference type="PANTHER" id="PTHR30363">
    <property type="entry name" value="HTH-TYPE TRANSCRIPTIONAL REGULATOR SRLR-RELATED"/>
    <property type="match status" value="1"/>
</dbReference>
<evidence type="ECO:0000313" key="5">
    <source>
        <dbReference type="EMBL" id="MBB5222782.1"/>
    </source>
</evidence>
<evidence type="ECO:0000313" key="6">
    <source>
        <dbReference type="Proteomes" id="UP000549457"/>
    </source>
</evidence>
<reference evidence="5 6" key="1">
    <citation type="submission" date="2020-08" db="EMBL/GenBank/DDBJ databases">
        <title>Genomic Encyclopedia of Type Strains, Phase IV (KMG-IV): sequencing the most valuable type-strain genomes for metagenomic binning, comparative biology and taxonomic classification.</title>
        <authorList>
            <person name="Goeker M."/>
        </authorList>
    </citation>
    <scope>NUCLEOTIDE SEQUENCE [LARGE SCALE GENOMIC DNA]</scope>
    <source>
        <strain evidence="5 6">DSM 101730</strain>
    </source>
</reference>
<evidence type="ECO:0000256" key="1">
    <source>
        <dbReference type="ARBA" id="ARBA00023015"/>
    </source>
</evidence>
<dbReference type="InterPro" id="IPR018356">
    <property type="entry name" value="Tscrpt_reg_HTH_DeoR_CS"/>
</dbReference>
<organism evidence="5 6">
    <name type="scientific">Amaricoccus macauensis</name>
    <dbReference type="NCBI Taxonomy" id="57001"/>
    <lineage>
        <taxon>Bacteria</taxon>
        <taxon>Pseudomonadati</taxon>
        <taxon>Pseudomonadota</taxon>
        <taxon>Alphaproteobacteria</taxon>
        <taxon>Rhodobacterales</taxon>
        <taxon>Paracoccaceae</taxon>
        <taxon>Amaricoccus</taxon>
    </lineage>
</organism>
<dbReference type="InterPro" id="IPR036388">
    <property type="entry name" value="WH-like_DNA-bd_sf"/>
</dbReference>
<evidence type="ECO:0000259" key="4">
    <source>
        <dbReference type="PROSITE" id="PS51000"/>
    </source>
</evidence>
<keyword evidence="6" id="KW-1185">Reference proteome</keyword>
<gene>
    <name evidence="5" type="ORF">HNP73_002718</name>
</gene>
<keyword evidence="1" id="KW-0805">Transcription regulation</keyword>
<dbReference type="SMART" id="SM01134">
    <property type="entry name" value="DeoRC"/>
    <property type="match status" value="1"/>
</dbReference>
<dbReference type="PROSITE" id="PS00894">
    <property type="entry name" value="HTH_DEOR_1"/>
    <property type="match status" value="1"/>
</dbReference>
<dbReference type="InterPro" id="IPR050313">
    <property type="entry name" value="Carb_Metab_HTH_regulators"/>
</dbReference>
<sequence>MTDSFEPSQSDDMLPAERRDRIIEWFVAHQVASTQDLAKWLGASISTIRRDLDYLASQGIVRRTHGGAVRVRRNTTSEPLASEAQSIAVEEKRAIAAVAAGLLLPGQSVMLDTRTTLHHAAYAIADLTIPLTIVTNDVHAASVLANRAHIKLLVPGGICRDGAYVLLGESGIRMVQELRCDHLFLGAQAVDLECVSDTSLELVQLQKAMIDAALETTLLLDSSRFGSRAIYRTAPIERLRRIITDEGLPVEERERYASVVPELLVAPFPDGSADDR</sequence>
<keyword evidence="2" id="KW-0238">DNA-binding</keyword>